<evidence type="ECO:0000256" key="5">
    <source>
        <dbReference type="ARBA" id="ARBA00013063"/>
    </source>
</evidence>
<evidence type="ECO:0000256" key="3">
    <source>
        <dbReference type="ARBA" id="ARBA00006906"/>
    </source>
</evidence>
<organism evidence="10 11">
    <name type="scientific">Spiribacter pallidus</name>
    <dbReference type="NCBI Taxonomy" id="1987936"/>
    <lineage>
        <taxon>Bacteria</taxon>
        <taxon>Pseudomonadati</taxon>
        <taxon>Pseudomonadota</taxon>
        <taxon>Gammaproteobacteria</taxon>
        <taxon>Chromatiales</taxon>
        <taxon>Ectothiorhodospiraceae</taxon>
        <taxon>Spiribacter</taxon>
    </lineage>
</organism>
<evidence type="ECO:0000256" key="2">
    <source>
        <dbReference type="ARBA" id="ARBA00004736"/>
    </source>
</evidence>
<dbReference type="PANTHER" id="PTHR30246:SF1">
    <property type="entry name" value="2-DEHYDRO-3-DEOXY-6-PHOSPHOGALACTONATE ALDOLASE-RELATED"/>
    <property type="match status" value="1"/>
</dbReference>
<dbReference type="PROSITE" id="PS00160">
    <property type="entry name" value="ALDOLASE_KDPG_KHG_2"/>
    <property type="match status" value="1"/>
</dbReference>
<dbReference type="PROSITE" id="PS00159">
    <property type="entry name" value="ALDOLASE_KDPG_KHG_1"/>
    <property type="match status" value="1"/>
</dbReference>
<accession>A0ABV3TCI6</accession>
<sequence length="240" mass="24308">MSSASAIQSIMTRAPVIPVLAIDEVEVAVDLARALVDGGLPVLEVTLRTDAALAAVEAIAEALPQATVGVGTVISAGQVASAQSAGARFVVSPGFTASVAVRAQQLDLPLLPGVMTPSEVMAAVEAGLDHLKFFPATAAGGADMLKALAGPFPQARFCPTGGITADNHLSFLRLANVLCVGGSWLAPADAVAARDWPRIRALAAAVSGQRSPSAEAGGVGDRWYSVAGEEDPGSAFEDLR</sequence>
<protein>
    <recommendedName>
        <fullName evidence="5">2-dehydro-3-deoxy-phosphogluconate aldolase</fullName>
        <ecNumber evidence="5">4.1.2.14</ecNumber>
    </recommendedName>
</protein>
<evidence type="ECO:0000256" key="6">
    <source>
        <dbReference type="ARBA" id="ARBA00023239"/>
    </source>
</evidence>
<comment type="caution">
    <text evidence="10">The sequence shown here is derived from an EMBL/GenBank/DDBJ whole genome shotgun (WGS) entry which is preliminary data.</text>
</comment>
<dbReference type="GO" id="GO:0008675">
    <property type="term" value="F:2-dehydro-3-deoxy-phosphogluconate aldolase activity"/>
    <property type="evidence" value="ECO:0007669"/>
    <property type="project" value="UniProtKB-EC"/>
</dbReference>
<keyword evidence="7" id="KW-0704">Schiff base</keyword>
<reference evidence="10 11" key="1">
    <citation type="submission" date="2024-02" db="EMBL/GenBank/DDBJ databases">
        <title>New especies of Spiribacter isolated from saline water.</title>
        <authorList>
            <person name="Leon M.J."/>
            <person name="De La Haba R."/>
            <person name="Sanchez-Porro C."/>
            <person name="Ventosa A."/>
        </authorList>
    </citation>
    <scope>NUCLEOTIDE SEQUENCE [LARGE SCALE GENOMIC DNA]</scope>
    <source>
        <strain evidence="11">ag22IC6-390</strain>
    </source>
</reference>
<dbReference type="CDD" id="cd00452">
    <property type="entry name" value="KDPG_aldolase"/>
    <property type="match status" value="1"/>
</dbReference>
<evidence type="ECO:0000256" key="9">
    <source>
        <dbReference type="SAM" id="MobiDB-lite"/>
    </source>
</evidence>
<dbReference type="SUPFAM" id="SSF51569">
    <property type="entry name" value="Aldolase"/>
    <property type="match status" value="1"/>
</dbReference>
<keyword evidence="6 10" id="KW-0456">Lyase</keyword>
<proteinExistence type="inferred from homology"/>
<keyword evidence="11" id="KW-1185">Reference proteome</keyword>
<dbReference type="EMBL" id="JBAKFM010000002">
    <property type="protein sequence ID" value="MEX0469346.1"/>
    <property type="molecule type" value="Genomic_DNA"/>
</dbReference>
<evidence type="ECO:0000313" key="11">
    <source>
        <dbReference type="Proteomes" id="UP001556709"/>
    </source>
</evidence>
<dbReference type="InterPro" id="IPR000887">
    <property type="entry name" value="Aldlse_KDPG_KHG"/>
</dbReference>
<dbReference type="InterPro" id="IPR013785">
    <property type="entry name" value="Aldolase_TIM"/>
</dbReference>
<dbReference type="NCBIfam" id="TIGR01182">
    <property type="entry name" value="eda"/>
    <property type="match status" value="1"/>
</dbReference>
<dbReference type="GO" id="GO:0008700">
    <property type="term" value="F:(R,S)-4-hydroxy-2-oxoglutarate aldolase activity"/>
    <property type="evidence" value="ECO:0007669"/>
    <property type="project" value="UniProtKB-EC"/>
</dbReference>
<keyword evidence="8" id="KW-0119">Carbohydrate metabolism</keyword>
<dbReference type="Pfam" id="PF01081">
    <property type="entry name" value="Aldolase"/>
    <property type="match status" value="1"/>
</dbReference>
<feature type="region of interest" description="Disordered" evidence="9">
    <location>
        <begin position="211"/>
        <end position="240"/>
    </location>
</feature>
<comment type="pathway">
    <text evidence="2">Carbohydrate acid metabolism; 2-dehydro-3-deoxy-D-gluconate degradation; D-glyceraldehyde 3-phosphate and pyruvate from 2-dehydro-3-deoxy-D-gluconate: step 2/2.</text>
</comment>
<evidence type="ECO:0000256" key="8">
    <source>
        <dbReference type="ARBA" id="ARBA00023277"/>
    </source>
</evidence>
<evidence type="ECO:0000313" key="10">
    <source>
        <dbReference type="EMBL" id="MEX0469346.1"/>
    </source>
</evidence>
<dbReference type="NCBIfam" id="NF004325">
    <property type="entry name" value="PRK05718.1"/>
    <property type="match status" value="1"/>
</dbReference>
<comment type="similarity">
    <text evidence="3">Belongs to the KHG/KDPG aldolase family.</text>
</comment>
<dbReference type="RefSeq" id="WP_367958404.1">
    <property type="nucleotide sequence ID" value="NZ_JBAKFK010000002.1"/>
</dbReference>
<dbReference type="Gene3D" id="3.20.20.70">
    <property type="entry name" value="Aldolase class I"/>
    <property type="match status" value="1"/>
</dbReference>
<dbReference type="InterPro" id="IPR031337">
    <property type="entry name" value="KDPG/KHG_AS_1"/>
</dbReference>
<dbReference type="InterPro" id="IPR031338">
    <property type="entry name" value="KDPG/KHG_AS_2"/>
</dbReference>
<evidence type="ECO:0000256" key="7">
    <source>
        <dbReference type="ARBA" id="ARBA00023270"/>
    </source>
</evidence>
<comment type="subunit">
    <text evidence="4">Homotrimer.</text>
</comment>
<dbReference type="Proteomes" id="UP001556709">
    <property type="component" value="Unassembled WGS sequence"/>
</dbReference>
<comment type="catalytic activity">
    <reaction evidence="1">
        <text>2-dehydro-3-deoxy-6-phospho-D-gluconate = D-glyceraldehyde 3-phosphate + pyruvate</text>
        <dbReference type="Rhea" id="RHEA:17089"/>
        <dbReference type="ChEBI" id="CHEBI:15361"/>
        <dbReference type="ChEBI" id="CHEBI:57569"/>
        <dbReference type="ChEBI" id="CHEBI:59776"/>
        <dbReference type="EC" id="4.1.2.14"/>
    </reaction>
</comment>
<gene>
    <name evidence="10" type="primary">eda</name>
    <name evidence="10" type="ORF">V6X73_06370</name>
</gene>
<dbReference type="PANTHER" id="PTHR30246">
    <property type="entry name" value="2-KETO-3-DEOXY-6-PHOSPHOGLUCONATE ALDOLASE"/>
    <property type="match status" value="1"/>
</dbReference>
<evidence type="ECO:0000256" key="1">
    <source>
        <dbReference type="ARBA" id="ARBA00000654"/>
    </source>
</evidence>
<evidence type="ECO:0000256" key="4">
    <source>
        <dbReference type="ARBA" id="ARBA00011233"/>
    </source>
</evidence>
<name>A0ABV3TCI6_9GAMM</name>
<dbReference type="EC" id="4.1.2.14" evidence="5"/>